<organism evidence="1">
    <name type="scientific">marine metagenome</name>
    <dbReference type="NCBI Taxonomy" id="408172"/>
    <lineage>
        <taxon>unclassified sequences</taxon>
        <taxon>metagenomes</taxon>
        <taxon>ecological metagenomes</taxon>
    </lineage>
</organism>
<accession>A0A382DG82</accession>
<reference evidence="1" key="1">
    <citation type="submission" date="2018-05" db="EMBL/GenBank/DDBJ databases">
        <authorList>
            <person name="Lanie J.A."/>
            <person name="Ng W.-L."/>
            <person name="Kazmierczak K.M."/>
            <person name="Andrzejewski T.M."/>
            <person name="Davidsen T.M."/>
            <person name="Wayne K.J."/>
            <person name="Tettelin H."/>
            <person name="Glass J.I."/>
            <person name="Rusch D."/>
            <person name="Podicherti R."/>
            <person name="Tsui H.-C.T."/>
            <person name="Winkler M.E."/>
        </authorList>
    </citation>
    <scope>NUCLEOTIDE SEQUENCE</scope>
</reference>
<proteinExistence type="predicted"/>
<sequence>MLSCFVALLFNAFEKEFNQHFTERVKALEYLFDRTRNRAGGARYRGCSCHGGLGHKTFELDPSNMSESDVFLFVLVGISQEIHA</sequence>
<dbReference type="AlphaFoldDB" id="A0A382DG82"/>
<name>A0A382DG82_9ZZZZ</name>
<gene>
    <name evidence="1" type="ORF">METZ01_LOCUS190109</name>
</gene>
<dbReference type="EMBL" id="UINC01039171">
    <property type="protein sequence ID" value="SVB37255.1"/>
    <property type="molecule type" value="Genomic_DNA"/>
</dbReference>
<evidence type="ECO:0000313" key="1">
    <source>
        <dbReference type="EMBL" id="SVB37255.1"/>
    </source>
</evidence>
<protein>
    <submittedName>
        <fullName evidence="1">Uncharacterized protein</fullName>
    </submittedName>
</protein>